<proteinExistence type="predicted"/>
<dbReference type="STRING" id="394193.SAMN04489732_123156"/>
<keyword evidence="2" id="KW-1185">Reference proteome</keyword>
<evidence type="ECO:0000313" key="2">
    <source>
        <dbReference type="Proteomes" id="UP000198582"/>
    </source>
</evidence>
<accession>A0A1H8YLH5</accession>
<dbReference type="RefSeq" id="WP_091627235.1">
    <property type="nucleotide sequence ID" value="NZ_FOEF01000023.1"/>
</dbReference>
<gene>
    <name evidence="1" type="ORF">SAMN04489732_123156</name>
</gene>
<dbReference type="InterPro" id="IPR047659">
    <property type="entry name" value="T7SS_assoc"/>
</dbReference>
<dbReference type="NCBIfam" id="NF033532">
    <property type="entry name" value="lone7para_assoc"/>
    <property type="match status" value="1"/>
</dbReference>
<name>A0A1H8YLH5_9PSEU</name>
<dbReference type="AlphaFoldDB" id="A0A1H8YLH5"/>
<organism evidence="1 2">
    <name type="scientific">Amycolatopsis saalfeldensis</name>
    <dbReference type="NCBI Taxonomy" id="394193"/>
    <lineage>
        <taxon>Bacteria</taxon>
        <taxon>Bacillati</taxon>
        <taxon>Actinomycetota</taxon>
        <taxon>Actinomycetes</taxon>
        <taxon>Pseudonocardiales</taxon>
        <taxon>Pseudonocardiaceae</taxon>
        <taxon>Amycolatopsis</taxon>
    </lineage>
</organism>
<protein>
    <recommendedName>
        <fullName evidence="3">SseB protein N-terminal domain-containing protein</fullName>
    </recommendedName>
</protein>
<evidence type="ECO:0000313" key="1">
    <source>
        <dbReference type="EMBL" id="SEP53027.1"/>
    </source>
</evidence>
<sequence>MTDDQWVLLVDPVWQAASASGSASVEDGAEVTAPPLKAVVGGWLARADGSAGRFEANPAYEPSGPGSPTDPLDAALRLAAREEADFDQVAAVLRESAFSVALDVDQEPLIAPSPDNVPCLLVATAPAHRTRVRAAGWLPASAEDLLPLLSAREGTDLLLNPGAPGCTRLLADTVREAIVS</sequence>
<evidence type="ECO:0008006" key="3">
    <source>
        <dbReference type="Google" id="ProtNLM"/>
    </source>
</evidence>
<dbReference type="EMBL" id="FOEF01000023">
    <property type="protein sequence ID" value="SEP53027.1"/>
    <property type="molecule type" value="Genomic_DNA"/>
</dbReference>
<reference evidence="1 2" key="1">
    <citation type="submission" date="2016-10" db="EMBL/GenBank/DDBJ databases">
        <authorList>
            <person name="de Groot N.N."/>
        </authorList>
    </citation>
    <scope>NUCLEOTIDE SEQUENCE [LARGE SCALE GENOMIC DNA]</scope>
    <source>
        <strain evidence="1 2">DSM 44993</strain>
    </source>
</reference>
<dbReference type="OrthoDB" id="3373807at2"/>
<dbReference type="Proteomes" id="UP000198582">
    <property type="component" value="Unassembled WGS sequence"/>
</dbReference>